<name>A0A4Y2R4A7_ARAVE</name>
<dbReference type="EMBL" id="BGPR01015689">
    <property type="protein sequence ID" value="GBN70250.1"/>
    <property type="molecule type" value="Genomic_DNA"/>
</dbReference>
<reference evidence="1 2" key="1">
    <citation type="journal article" date="2019" name="Sci. Rep.">
        <title>Orb-weaving spider Araneus ventricosus genome elucidates the spidroin gene catalogue.</title>
        <authorList>
            <person name="Kono N."/>
            <person name="Nakamura H."/>
            <person name="Ohtoshi R."/>
            <person name="Moran D.A.P."/>
            <person name="Shinohara A."/>
            <person name="Yoshida Y."/>
            <person name="Fujiwara M."/>
            <person name="Mori M."/>
            <person name="Tomita M."/>
            <person name="Arakawa K."/>
        </authorList>
    </citation>
    <scope>NUCLEOTIDE SEQUENCE [LARGE SCALE GENOMIC DNA]</scope>
</reference>
<dbReference type="AlphaFoldDB" id="A0A4Y2R4A7"/>
<dbReference type="GO" id="GO:0003676">
    <property type="term" value="F:nucleic acid binding"/>
    <property type="evidence" value="ECO:0007669"/>
    <property type="project" value="InterPro"/>
</dbReference>
<protein>
    <submittedName>
        <fullName evidence="1">Uncharacterized protein</fullName>
    </submittedName>
</protein>
<sequence>MSLPNEQFEEKLSPDKCSFNFRKRKLSLGHPETIRRKRFGMLSDGVILPHDNIHISSKTQEFLQQFKWKAWSHPNSPDLAPNMNSKHLYGKRFSSSSDMKTAAENWLNSQGRDFYQVFSTVIPTKDVNSTVQ</sequence>
<accession>A0A4Y2R4A7</accession>
<dbReference type="InterPro" id="IPR036397">
    <property type="entry name" value="RNaseH_sf"/>
</dbReference>
<organism evidence="1 2">
    <name type="scientific">Araneus ventricosus</name>
    <name type="common">Orbweaver spider</name>
    <name type="synonym">Epeira ventricosa</name>
    <dbReference type="NCBI Taxonomy" id="182803"/>
    <lineage>
        <taxon>Eukaryota</taxon>
        <taxon>Metazoa</taxon>
        <taxon>Ecdysozoa</taxon>
        <taxon>Arthropoda</taxon>
        <taxon>Chelicerata</taxon>
        <taxon>Arachnida</taxon>
        <taxon>Araneae</taxon>
        <taxon>Araneomorphae</taxon>
        <taxon>Entelegynae</taxon>
        <taxon>Araneoidea</taxon>
        <taxon>Araneidae</taxon>
        <taxon>Araneus</taxon>
    </lineage>
</organism>
<dbReference type="Gene3D" id="3.30.420.10">
    <property type="entry name" value="Ribonuclease H-like superfamily/Ribonuclease H"/>
    <property type="match status" value="1"/>
</dbReference>
<gene>
    <name evidence="1" type="ORF">AVEN_221159_1</name>
</gene>
<comment type="caution">
    <text evidence="1">The sequence shown here is derived from an EMBL/GenBank/DDBJ whole genome shotgun (WGS) entry which is preliminary data.</text>
</comment>
<evidence type="ECO:0000313" key="2">
    <source>
        <dbReference type="Proteomes" id="UP000499080"/>
    </source>
</evidence>
<evidence type="ECO:0000313" key="1">
    <source>
        <dbReference type="EMBL" id="GBN70250.1"/>
    </source>
</evidence>
<keyword evidence="2" id="KW-1185">Reference proteome</keyword>
<dbReference type="Proteomes" id="UP000499080">
    <property type="component" value="Unassembled WGS sequence"/>
</dbReference>
<proteinExistence type="predicted"/>